<keyword evidence="1" id="KW-1133">Transmembrane helix</keyword>
<dbReference type="EMBL" id="HBGF01027146">
    <property type="protein sequence ID" value="CAD9122242.1"/>
    <property type="molecule type" value="Transcribed_RNA"/>
</dbReference>
<feature type="transmembrane region" description="Helical" evidence="1">
    <location>
        <begin position="26"/>
        <end position="48"/>
    </location>
</feature>
<evidence type="ECO:0000256" key="1">
    <source>
        <dbReference type="SAM" id="Phobius"/>
    </source>
</evidence>
<reference evidence="2" key="1">
    <citation type="submission" date="2021-01" db="EMBL/GenBank/DDBJ databases">
        <authorList>
            <person name="Corre E."/>
            <person name="Pelletier E."/>
            <person name="Niang G."/>
            <person name="Scheremetjew M."/>
            <person name="Finn R."/>
            <person name="Kale V."/>
            <person name="Holt S."/>
            <person name="Cochrane G."/>
            <person name="Meng A."/>
            <person name="Brown T."/>
            <person name="Cohen L."/>
        </authorList>
    </citation>
    <scope>NUCLEOTIDE SEQUENCE</scope>
    <source>
        <strain evidence="2">CCAP 1951/1</strain>
    </source>
</reference>
<accession>A0A7S1Q8M1</accession>
<evidence type="ECO:0000313" key="2">
    <source>
        <dbReference type="EMBL" id="CAD9122242.1"/>
    </source>
</evidence>
<name>A0A7S1Q8M1_NEODS</name>
<organism evidence="2">
    <name type="scientific">Neobodo designis</name>
    <name type="common">Flagellated protozoan</name>
    <name type="synonym">Bodo designis</name>
    <dbReference type="NCBI Taxonomy" id="312471"/>
    <lineage>
        <taxon>Eukaryota</taxon>
        <taxon>Discoba</taxon>
        <taxon>Euglenozoa</taxon>
        <taxon>Kinetoplastea</taxon>
        <taxon>Metakinetoplastina</taxon>
        <taxon>Neobodonida</taxon>
        <taxon>Neobodo</taxon>
    </lineage>
</organism>
<keyword evidence="1" id="KW-0472">Membrane</keyword>
<keyword evidence="1" id="KW-0812">Transmembrane</keyword>
<sequence length="269" mass="29956">MVDSLFSAVFKLQSLVVKEALGAAQRFLSCVGLLLILGTACGASYYYYLQNTPWESKLLLEPTCEIGAFDWINLGYKLEYQYNAQTIRTHLDRCNTGYEFGWVVWTIFEARVLTWASTATGLVFNVNMGARNAFGNSVNFEHITCINRFTYGHPVDQVTFTPASNFLERRSVTFTQSSTGASCTVSADEFERLTVDLVKNSHTSRNFCDAIRAKVPTRCQRFNWAGTVSLIISVSTFIIAGVSLLAKKEYTVQPETDTSKNGNFSGSPI</sequence>
<dbReference type="AlphaFoldDB" id="A0A7S1Q8M1"/>
<feature type="transmembrane region" description="Helical" evidence="1">
    <location>
        <begin position="222"/>
        <end position="246"/>
    </location>
</feature>
<protein>
    <submittedName>
        <fullName evidence="2">Uncharacterized protein</fullName>
    </submittedName>
</protein>
<gene>
    <name evidence="2" type="ORF">NDES1114_LOCUS17987</name>
</gene>
<proteinExistence type="predicted"/>